<dbReference type="Gene3D" id="1.10.110.10">
    <property type="entry name" value="Plant lipid-transfer and hydrophobic proteins"/>
    <property type="match status" value="1"/>
</dbReference>
<dbReference type="GO" id="GO:0008289">
    <property type="term" value="F:lipid binding"/>
    <property type="evidence" value="ECO:0007669"/>
    <property type="project" value="UniProtKB-KW"/>
</dbReference>
<keyword evidence="7" id="KW-1185">Reference proteome</keyword>
<comment type="similarity">
    <text evidence="1">Belongs to the plant LTP family. B11E subfamily.</text>
</comment>
<gene>
    <name evidence="6" type="ORF">MUK42_12997</name>
</gene>
<dbReference type="GO" id="GO:0006869">
    <property type="term" value="P:lipid transport"/>
    <property type="evidence" value="ECO:0007669"/>
    <property type="project" value="InterPro"/>
</dbReference>
<dbReference type="InterPro" id="IPR033872">
    <property type="entry name" value="nsLTP2"/>
</dbReference>
<dbReference type="Proteomes" id="UP001055439">
    <property type="component" value="Chromosome 8"/>
</dbReference>
<feature type="signal peptide" evidence="4">
    <location>
        <begin position="1"/>
        <end position="42"/>
    </location>
</feature>
<evidence type="ECO:0000313" key="7">
    <source>
        <dbReference type="Proteomes" id="UP001055439"/>
    </source>
</evidence>
<evidence type="ECO:0000256" key="3">
    <source>
        <dbReference type="ARBA" id="ARBA00023121"/>
    </source>
</evidence>
<sequence length="110" mass="11612">MLSNIRIFPEMQGDVIAHSMKPILLLFLVSALLLSAAAPTASVTCNPLELSPCSSAVLSGARPSAACCAKLKEQQPCFCQYKKNPSLKDYVNSDNGKKALKGCGVPIPSC</sequence>
<dbReference type="PANTHER" id="PTHR33214:SF69">
    <property type="entry name" value="BIFUNCTIONAL INHIBITOR_LIPID-TRANSFER PROTEIN_SEED STORAGE 2S ALBUMIN SUPERFAMILY PROTEIN"/>
    <property type="match status" value="1"/>
</dbReference>
<name>A0A9E7H4P9_9LILI</name>
<accession>A0A9E7H4P9</accession>
<dbReference type="Pfam" id="PF00234">
    <property type="entry name" value="Tryp_alpha_amyl"/>
    <property type="match status" value="1"/>
</dbReference>
<dbReference type="EMBL" id="CP097510">
    <property type="protein sequence ID" value="URE23163.1"/>
    <property type="molecule type" value="Genomic_DNA"/>
</dbReference>
<evidence type="ECO:0000259" key="5">
    <source>
        <dbReference type="Pfam" id="PF00234"/>
    </source>
</evidence>
<evidence type="ECO:0000256" key="4">
    <source>
        <dbReference type="SAM" id="SignalP"/>
    </source>
</evidence>
<organism evidence="6 7">
    <name type="scientific">Musa troglodytarum</name>
    <name type="common">fe'i banana</name>
    <dbReference type="NCBI Taxonomy" id="320322"/>
    <lineage>
        <taxon>Eukaryota</taxon>
        <taxon>Viridiplantae</taxon>
        <taxon>Streptophyta</taxon>
        <taxon>Embryophyta</taxon>
        <taxon>Tracheophyta</taxon>
        <taxon>Spermatophyta</taxon>
        <taxon>Magnoliopsida</taxon>
        <taxon>Liliopsida</taxon>
        <taxon>Zingiberales</taxon>
        <taxon>Musaceae</taxon>
        <taxon>Musa</taxon>
    </lineage>
</organism>
<feature type="chain" id="PRO_5039020952" evidence="4">
    <location>
        <begin position="43"/>
        <end position="110"/>
    </location>
</feature>
<dbReference type="CDD" id="cd01959">
    <property type="entry name" value="nsLTP2"/>
    <property type="match status" value="1"/>
</dbReference>
<reference evidence="6" key="1">
    <citation type="submission" date="2022-05" db="EMBL/GenBank/DDBJ databases">
        <title>The Musa troglodytarum L. genome provides insights into the mechanism of non-climacteric behaviour and enrichment of carotenoids.</title>
        <authorList>
            <person name="Wang J."/>
        </authorList>
    </citation>
    <scope>NUCLEOTIDE SEQUENCE</scope>
    <source>
        <tissue evidence="6">Leaf</tissue>
    </source>
</reference>
<evidence type="ECO:0000256" key="2">
    <source>
        <dbReference type="ARBA" id="ARBA00022448"/>
    </source>
</evidence>
<evidence type="ECO:0000313" key="6">
    <source>
        <dbReference type="EMBL" id="URE23163.1"/>
    </source>
</evidence>
<keyword evidence="4" id="KW-0732">Signal</keyword>
<protein>
    <submittedName>
        <fullName evidence="6">Nonspecific lipid-transfer protein</fullName>
    </submittedName>
</protein>
<proteinExistence type="inferred from homology"/>
<dbReference type="InterPro" id="IPR036312">
    <property type="entry name" value="Bifun_inhib/LTP/seed_sf"/>
</dbReference>
<dbReference type="InterPro" id="IPR016140">
    <property type="entry name" value="Bifunc_inhib/LTP/seed_store"/>
</dbReference>
<keyword evidence="3" id="KW-0446">Lipid-binding</keyword>
<keyword evidence="2" id="KW-0813">Transport</keyword>
<dbReference type="AlphaFoldDB" id="A0A9E7H4P9"/>
<evidence type="ECO:0000256" key="1">
    <source>
        <dbReference type="ARBA" id="ARBA00009707"/>
    </source>
</evidence>
<feature type="domain" description="Bifunctional inhibitor/plant lipid transfer protein/seed storage helical" evidence="5">
    <location>
        <begin position="47"/>
        <end position="110"/>
    </location>
</feature>
<dbReference type="OrthoDB" id="665742at2759"/>
<dbReference type="SUPFAM" id="SSF47699">
    <property type="entry name" value="Bifunctional inhibitor/lipid-transfer protein/seed storage 2S albumin"/>
    <property type="match status" value="1"/>
</dbReference>
<dbReference type="PANTHER" id="PTHR33214">
    <property type="entry name" value="BIFUNCTIONAL INHIBITOR/LIPID-TRANSFER PROTEIN/SEED STORAGE 2S ALBUMIN SUPERFAMILY PROTEIN"/>
    <property type="match status" value="1"/>
</dbReference>